<dbReference type="GO" id="GO:0008168">
    <property type="term" value="F:methyltransferase activity"/>
    <property type="evidence" value="ECO:0007669"/>
    <property type="project" value="UniProtKB-KW"/>
</dbReference>
<dbReference type="PANTHER" id="PTHR43861">
    <property type="entry name" value="TRANS-ACONITATE 2-METHYLTRANSFERASE-RELATED"/>
    <property type="match status" value="1"/>
</dbReference>
<evidence type="ECO:0000259" key="1">
    <source>
        <dbReference type="Pfam" id="PF08242"/>
    </source>
</evidence>
<sequence length="261" mass="28707">MVESRWDPSQYSRFQDERDRAALDLLLRLPDDLQPREIWDLGCGTGQHAALLKRRHPGANVHGLDASDAMIAAARDLAQEIDWQLGRIDDWQPAVPADLILANAVLHWLPDHRSLLPRLVGALAPGGVLAAQMPLRAAPLHHQVVARVAGQGPWAQALRNVPPAADPLSSQDYFDILATECEAIDIWSTTYLHALEGADPVLNWLMGAGLTPHLTALDATPDLRRQFLSALSDALSDAFPVRPSGKTLLPFPRLFLVARRR</sequence>
<dbReference type="InterPro" id="IPR013217">
    <property type="entry name" value="Methyltransf_12"/>
</dbReference>
<dbReference type="InterPro" id="IPR029063">
    <property type="entry name" value="SAM-dependent_MTases_sf"/>
</dbReference>
<proteinExistence type="predicted"/>
<reference evidence="2 3" key="1">
    <citation type="submission" date="2021-01" db="EMBL/GenBank/DDBJ databases">
        <title>Brevundimonas vitis sp. nov., an bacterium isolated from grape (Vitis vinifera).</title>
        <authorList>
            <person name="Jiang L."/>
            <person name="Lee J."/>
        </authorList>
    </citation>
    <scope>NUCLEOTIDE SEQUENCE [LARGE SCALE GENOMIC DNA]</scope>
    <source>
        <strain evidence="2 3">GRTSA-9</strain>
    </source>
</reference>
<keyword evidence="2" id="KW-0489">Methyltransferase</keyword>
<accession>A0ABX7BQQ2</accession>
<dbReference type="GO" id="GO:0032259">
    <property type="term" value="P:methylation"/>
    <property type="evidence" value="ECO:0007669"/>
    <property type="project" value="UniProtKB-KW"/>
</dbReference>
<dbReference type="Pfam" id="PF08242">
    <property type="entry name" value="Methyltransf_12"/>
    <property type="match status" value="1"/>
</dbReference>
<dbReference type="Gene3D" id="3.40.50.150">
    <property type="entry name" value="Vaccinia Virus protein VP39"/>
    <property type="match status" value="1"/>
</dbReference>
<gene>
    <name evidence="2" type="ORF">JIP62_02655</name>
</gene>
<dbReference type="Proteomes" id="UP000595448">
    <property type="component" value="Chromosome"/>
</dbReference>
<keyword evidence="2" id="KW-0808">Transferase</keyword>
<protein>
    <submittedName>
        <fullName evidence="2">Methyltransferase domain-containing protein</fullName>
    </submittedName>
</protein>
<dbReference type="RefSeq" id="WP_201103402.1">
    <property type="nucleotide sequence ID" value="NZ_CP067977.1"/>
</dbReference>
<evidence type="ECO:0000313" key="2">
    <source>
        <dbReference type="EMBL" id="QQQ19048.1"/>
    </source>
</evidence>
<name>A0ABX7BQQ2_9CAUL</name>
<dbReference type="PANTHER" id="PTHR43861:SF1">
    <property type="entry name" value="TRANS-ACONITATE 2-METHYLTRANSFERASE"/>
    <property type="match status" value="1"/>
</dbReference>
<dbReference type="Gene3D" id="1.10.150.290">
    <property type="entry name" value="S-adenosyl-L-methionine-dependent methyltransferases"/>
    <property type="match status" value="1"/>
</dbReference>
<keyword evidence="3" id="KW-1185">Reference proteome</keyword>
<organism evidence="2 3">
    <name type="scientific">Brevundimonas vitisensis</name>
    <dbReference type="NCBI Taxonomy" id="2800818"/>
    <lineage>
        <taxon>Bacteria</taxon>
        <taxon>Pseudomonadati</taxon>
        <taxon>Pseudomonadota</taxon>
        <taxon>Alphaproteobacteria</taxon>
        <taxon>Caulobacterales</taxon>
        <taxon>Caulobacteraceae</taxon>
        <taxon>Brevundimonas</taxon>
    </lineage>
</organism>
<dbReference type="EMBL" id="CP067977">
    <property type="protein sequence ID" value="QQQ19048.1"/>
    <property type="molecule type" value="Genomic_DNA"/>
</dbReference>
<dbReference type="CDD" id="cd02440">
    <property type="entry name" value="AdoMet_MTases"/>
    <property type="match status" value="1"/>
</dbReference>
<dbReference type="InterPro" id="IPR023149">
    <property type="entry name" value="Trans_acon_MeTrfase_C"/>
</dbReference>
<dbReference type="SUPFAM" id="SSF53335">
    <property type="entry name" value="S-adenosyl-L-methionine-dependent methyltransferases"/>
    <property type="match status" value="1"/>
</dbReference>
<feature type="domain" description="Methyltransferase type 12" evidence="1">
    <location>
        <begin position="40"/>
        <end position="129"/>
    </location>
</feature>
<evidence type="ECO:0000313" key="3">
    <source>
        <dbReference type="Proteomes" id="UP000595448"/>
    </source>
</evidence>